<dbReference type="InterPro" id="IPR047157">
    <property type="entry name" value="PHRF1/Atg35"/>
</dbReference>
<evidence type="ECO:0000256" key="4">
    <source>
        <dbReference type="PROSITE-ProRule" id="PRU00175"/>
    </source>
</evidence>
<feature type="domain" description="RING-type" evidence="6">
    <location>
        <begin position="296"/>
        <end position="337"/>
    </location>
</feature>
<dbReference type="Pfam" id="PF13639">
    <property type="entry name" value="zf-RING_2"/>
    <property type="match status" value="1"/>
</dbReference>
<feature type="region of interest" description="Disordered" evidence="5">
    <location>
        <begin position="60"/>
        <end position="123"/>
    </location>
</feature>
<proteinExistence type="predicted"/>
<sequence length="369" mass="41061">MEGDYDYMYSDTHEDIGYYDECDYFDDVIYGRDLDSCDSDGADGCYDEADDVMSEDLNERENVNGDRETEAEFDQSNDGSDDNMFEVYNDGGGAGEVYEGSNGSLHECSGDMASDENDGPLDQISDTLEYAVGEQLHEEGEHVEDTVSEPSCGSEVDVYDDAQNGNYDGEDESEYLHSDYEDMVDEDLWEGYLIGTPWLADDTWDDAVSMGEWNDYDYYDGDEAWDEDAGDGRFELLYEDYGGDAIPGEDVMDEARDAPVRDNFVTHTATVEAGGGVQDAAPAGETLNREGVNHSCPICLEQLEAQEVGSPWNCRHYFCISCILEWVRRSNTCPVDRDTICKIAVRCRMGSPVTRVVSVMPVALMADEA</sequence>
<evidence type="ECO:0000256" key="1">
    <source>
        <dbReference type="ARBA" id="ARBA00022723"/>
    </source>
</evidence>
<dbReference type="SUPFAM" id="SSF57850">
    <property type="entry name" value="RING/U-box"/>
    <property type="match status" value="1"/>
</dbReference>
<keyword evidence="2 4" id="KW-0863">Zinc-finger</keyword>
<feature type="compositionally biased region" description="Basic and acidic residues" evidence="5">
    <location>
        <begin position="60"/>
        <end position="70"/>
    </location>
</feature>
<accession>A0ABQ9GMM8</accession>
<protein>
    <recommendedName>
        <fullName evidence="6">RING-type domain-containing protein</fullName>
    </recommendedName>
</protein>
<dbReference type="PROSITE" id="PS00518">
    <property type="entry name" value="ZF_RING_1"/>
    <property type="match status" value="1"/>
</dbReference>
<evidence type="ECO:0000256" key="3">
    <source>
        <dbReference type="ARBA" id="ARBA00022833"/>
    </source>
</evidence>
<dbReference type="InterPro" id="IPR001841">
    <property type="entry name" value="Znf_RING"/>
</dbReference>
<keyword evidence="8" id="KW-1185">Reference proteome</keyword>
<dbReference type="InterPro" id="IPR017907">
    <property type="entry name" value="Znf_RING_CS"/>
</dbReference>
<dbReference type="Proteomes" id="UP001159363">
    <property type="component" value="Chromosome 10"/>
</dbReference>
<dbReference type="PANTHER" id="PTHR12618:SF20">
    <property type="entry name" value="PHD AND RING FINGER DOMAIN-CONTAINING PROTEIN 1"/>
    <property type="match status" value="1"/>
</dbReference>
<dbReference type="PANTHER" id="PTHR12618">
    <property type="entry name" value="PHD AND RING FINGER DOMAIN-CONTAINING PROTEIN 1"/>
    <property type="match status" value="1"/>
</dbReference>
<dbReference type="InterPro" id="IPR013083">
    <property type="entry name" value="Znf_RING/FYVE/PHD"/>
</dbReference>
<keyword evidence="3" id="KW-0862">Zinc</keyword>
<keyword evidence="1" id="KW-0479">Metal-binding</keyword>
<feature type="compositionally biased region" description="Acidic residues" evidence="5">
    <location>
        <begin position="71"/>
        <end position="84"/>
    </location>
</feature>
<evidence type="ECO:0000313" key="8">
    <source>
        <dbReference type="Proteomes" id="UP001159363"/>
    </source>
</evidence>
<evidence type="ECO:0000313" key="7">
    <source>
        <dbReference type="EMBL" id="KAJ8873260.1"/>
    </source>
</evidence>
<reference evidence="7 8" key="1">
    <citation type="submission" date="2023-02" db="EMBL/GenBank/DDBJ databases">
        <title>LHISI_Scaffold_Assembly.</title>
        <authorList>
            <person name="Stuart O.P."/>
            <person name="Cleave R."/>
            <person name="Magrath M.J.L."/>
            <person name="Mikheyev A.S."/>
        </authorList>
    </citation>
    <scope>NUCLEOTIDE SEQUENCE [LARGE SCALE GENOMIC DNA]</scope>
    <source>
        <strain evidence="7">Daus_M_001</strain>
        <tissue evidence="7">Leg muscle</tissue>
    </source>
</reference>
<evidence type="ECO:0000256" key="5">
    <source>
        <dbReference type="SAM" id="MobiDB-lite"/>
    </source>
</evidence>
<dbReference type="PROSITE" id="PS50089">
    <property type="entry name" value="ZF_RING_2"/>
    <property type="match status" value="1"/>
</dbReference>
<dbReference type="Gene3D" id="3.30.40.10">
    <property type="entry name" value="Zinc/RING finger domain, C3HC4 (zinc finger)"/>
    <property type="match status" value="1"/>
</dbReference>
<gene>
    <name evidence="7" type="ORF">PR048_026894</name>
</gene>
<organism evidence="7 8">
    <name type="scientific">Dryococelus australis</name>
    <dbReference type="NCBI Taxonomy" id="614101"/>
    <lineage>
        <taxon>Eukaryota</taxon>
        <taxon>Metazoa</taxon>
        <taxon>Ecdysozoa</taxon>
        <taxon>Arthropoda</taxon>
        <taxon>Hexapoda</taxon>
        <taxon>Insecta</taxon>
        <taxon>Pterygota</taxon>
        <taxon>Neoptera</taxon>
        <taxon>Polyneoptera</taxon>
        <taxon>Phasmatodea</taxon>
        <taxon>Verophasmatodea</taxon>
        <taxon>Anareolatae</taxon>
        <taxon>Phasmatidae</taxon>
        <taxon>Eurycanthinae</taxon>
        <taxon>Dryococelus</taxon>
    </lineage>
</organism>
<dbReference type="EMBL" id="JARBHB010000011">
    <property type="protein sequence ID" value="KAJ8873260.1"/>
    <property type="molecule type" value="Genomic_DNA"/>
</dbReference>
<dbReference type="SMART" id="SM00184">
    <property type="entry name" value="RING"/>
    <property type="match status" value="1"/>
</dbReference>
<evidence type="ECO:0000259" key="6">
    <source>
        <dbReference type="PROSITE" id="PS50089"/>
    </source>
</evidence>
<evidence type="ECO:0000256" key="2">
    <source>
        <dbReference type="ARBA" id="ARBA00022771"/>
    </source>
</evidence>
<comment type="caution">
    <text evidence="7">The sequence shown here is derived from an EMBL/GenBank/DDBJ whole genome shotgun (WGS) entry which is preliminary data.</text>
</comment>
<name>A0ABQ9GMM8_9NEOP</name>